<evidence type="ECO:0000256" key="1">
    <source>
        <dbReference type="SAM" id="MobiDB-lite"/>
    </source>
</evidence>
<feature type="non-terminal residue" evidence="2">
    <location>
        <position position="1"/>
    </location>
</feature>
<comment type="caution">
    <text evidence="2">The sequence shown here is derived from an EMBL/GenBank/DDBJ whole genome shotgun (WGS) entry which is preliminary data.</text>
</comment>
<keyword evidence="3" id="KW-1185">Reference proteome</keyword>
<evidence type="ECO:0000313" key="2">
    <source>
        <dbReference type="EMBL" id="CAI9591578.1"/>
    </source>
</evidence>
<name>A0ABN9F4G3_9NEOB</name>
<dbReference type="Proteomes" id="UP001162483">
    <property type="component" value="Unassembled WGS sequence"/>
</dbReference>
<evidence type="ECO:0000313" key="3">
    <source>
        <dbReference type="Proteomes" id="UP001162483"/>
    </source>
</evidence>
<feature type="compositionally biased region" description="Low complexity" evidence="1">
    <location>
        <begin position="98"/>
        <end position="111"/>
    </location>
</feature>
<proteinExistence type="predicted"/>
<reference evidence="2" key="1">
    <citation type="submission" date="2023-05" db="EMBL/GenBank/DDBJ databases">
        <authorList>
            <person name="Stuckert A."/>
        </authorList>
    </citation>
    <scope>NUCLEOTIDE SEQUENCE</scope>
</reference>
<gene>
    <name evidence="2" type="ORF">SPARVUS_LOCUS11235377</name>
</gene>
<sequence>VAGPTPSCCWGSGPAAQHPWGIQVVTVVSSPSVCKVRLTSSCPNARPFSGVVSVETEVPSMDISSSCRCEVLIASSSCSFCGADCCGQRSTTACPEASFSAGGSLAGSSSAEKSIKSPVSGTGVWG</sequence>
<feature type="region of interest" description="Disordered" evidence="1">
    <location>
        <begin position="98"/>
        <end position="126"/>
    </location>
</feature>
<accession>A0ABN9F4G3</accession>
<dbReference type="EMBL" id="CATNWA010016303">
    <property type="protein sequence ID" value="CAI9591578.1"/>
    <property type="molecule type" value="Genomic_DNA"/>
</dbReference>
<protein>
    <submittedName>
        <fullName evidence="2">Uncharacterized protein</fullName>
    </submittedName>
</protein>
<organism evidence="2 3">
    <name type="scientific">Staurois parvus</name>
    <dbReference type="NCBI Taxonomy" id="386267"/>
    <lineage>
        <taxon>Eukaryota</taxon>
        <taxon>Metazoa</taxon>
        <taxon>Chordata</taxon>
        <taxon>Craniata</taxon>
        <taxon>Vertebrata</taxon>
        <taxon>Euteleostomi</taxon>
        <taxon>Amphibia</taxon>
        <taxon>Batrachia</taxon>
        <taxon>Anura</taxon>
        <taxon>Neobatrachia</taxon>
        <taxon>Ranoidea</taxon>
        <taxon>Ranidae</taxon>
        <taxon>Staurois</taxon>
    </lineage>
</organism>